<comment type="caution">
    <text evidence="1">The sequence shown here is derived from an EMBL/GenBank/DDBJ whole genome shotgun (WGS) entry which is preliminary data.</text>
</comment>
<gene>
    <name evidence="1" type="ORF">DPEC_G00282160</name>
</gene>
<proteinExistence type="predicted"/>
<dbReference type="Proteomes" id="UP001157502">
    <property type="component" value="Chromosome 25"/>
</dbReference>
<name>A0ACC2FN49_DALPE</name>
<protein>
    <submittedName>
        <fullName evidence="1">Uncharacterized protein</fullName>
    </submittedName>
</protein>
<evidence type="ECO:0000313" key="1">
    <source>
        <dbReference type="EMBL" id="KAJ7992771.1"/>
    </source>
</evidence>
<evidence type="ECO:0000313" key="2">
    <source>
        <dbReference type="Proteomes" id="UP001157502"/>
    </source>
</evidence>
<dbReference type="EMBL" id="CM055752">
    <property type="protein sequence ID" value="KAJ7992771.1"/>
    <property type="molecule type" value="Genomic_DNA"/>
</dbReference>
<sequence length="270" mass="31166">MTEEHKECFWPSCRNVTKAVKDRQKPEESCPKYSIRVLGWAEEKPQPSRFRVAEQVPEEQVPQIPQGKQRPRHREVEQRPWFQEAEQIPEERIQLVEQLQRFWEVTLLEEVKDILKLHGQMLNTLLKKDSMPVMDIPDGAVFPLANVEDVIAMNEKFSDPEFMSAVVAMVADIGGSSLEDATRRMMKFLMVPELQWQYNVTGGMGKLCFKDLRLFEVFYCALKSNAMTQNVNRKEVEMALGKWFTGARDRGGERAARAQREKGASTTQTS</sequence>
<accession>A0ACC2FN49</accession>
<keyword evidence="2" id="KW-1185">Reference proteome</keyword>
<reference evidence="1" key="1">
    <citation type="submission" date="2021-05" db="EMBL/GenBank/DDBJ databases">
        <authorList>
            <person name="Pan Q."/>
            <person name="Jouanno E."/>
            <person name="Zahm M."/>
            <person name="Klopp C."/>
            <person name="Cabau C."/>
            <person name="Louis A."/>
            <person name="Berthelot C."/>
            <person name="Parey E."/>
            <person name="Roest Crollius H."/>
            <person name="Montfort J."/>
            <person name="Robinson-Rechavi M."/>
            <person name="Bouchez O."/>
            <person name="Lampietro C."/>
            <person name="Lopez Roques C."/>
            <person name="Donnadieu C."/>
            <person name="Postlethwait J."/>
            <person name="Bobe J."/>
            <person name="Dillon D."/>
            <person name="Chandos A."/>
            <person name="von Hippel F."/>
            <person name="Guiguen Y."/>
        </authorList>
    </citation>
    <scope>NUCLEOTIDE SEQUENCE</scope>
    <source>
        <strain evidence="1">YG-Jan2019</strain>
    </source>
</reference>
<organism evidence="1 2">
    <name type="scientific">Dallia pectoralis</name>
    <name type="common">Alaska blackfish</name>
    <dbReference type="NCBI Taxonomy" id="75939"/>
    <lineage>
        <taxon>Eukaryota</taxon>
        <taxon>Metazoa</taxon>
        <taxon>Chordata</taxon>
        <taxon>Craniata</taxon>
        <taxon>Vertebrata</taxon>
        <taxon>Euteleostomi</taxon>
        <taxon>Actinopterygii</taxon>
        <taxon>Neopterygii</taxon>
        <taxon>Teleostei</taxon>
        <taxon>Protacanthopterygii</taxon>
        <taxon>Esociformes</taxon>
        <taxon>Umbridae</taxon>
        <taxon>Dallia</taxon>
    </lineage>
</organism>